<dbReference type="Proteomes" id="UP000191931">
    <property type="component" value="Unassembled WGS sequence"/>
</dbReference>
<dbReference type="InterPro" id="IPR010982">
    <property type="entry name" value="Lambda_DNA-bd_dom_sf"/>
</dbReference>
<name>A0A1W1H7N9_9BACT</name>
<evidence type="ECO:0000313" key="3">
    <source>
        <dbReference type="Proteomes" id="UP000191931"/>
    </source>
</evidence>
<feature type="domain" description="HTH cro/C1-type" evidence="1">
    <location>
        <begin position="33"/>
        <end position="86"/>
    </location>
</feature>
<gene>
    <name evidence="2" type="ORF">MTBBW1_1380039</name>
</gene>
<protein>
    <recommendedName>
        <fullName evidence="1">HTH cro/C1-type domain-containing protein</fullName>
    </recommendedName>
</protein>
<dbReference type="RefSeq" id="WP_080804849.1">
    <property type="nucleotide sequence ID" value="NZ_LT828549.1"/>
</dbReference>
<organism evidence="2 3">
    <name type="scientific">Desulfamplus magnetovallimortis</name>
    <dbReference type="NCBI Taxonomy" id="1246637"/>
    <lineage>
        <taxon>Bacteria</taxon>
        <taxon>Pseudomonadati</taxon>
        <taxon>Thermodesulfobacteriota</taxon>
        <taxon>Desulfobacteria</taxon>
        <taxon>Desulfobacterales</taxon>
        <taxon>Desulfobacteraceae</taxon>
        <taxon>Desulfamplus</taxon>
    </lineage>
</organism>
<evidence type="ECO:0000313" key="2">
    <source>
        <dbReference type="EMBL" id="SLM28492.1"/>
    </source>
</evidence>
<dbReference type="PROSITE" id="PS50943">
    <property type="entry name" value="HTH_CROC1"/>
    <property type="match status" value="1"/>
</dbReference>
<sequence length="102" mass="11615">MKNLDNIIQENFSSKERAEIRLKSKEKIASIRLQQVRKSYNITQKELAKAMGLSQSALSELERRPNITLNAMQRYVEALGGHLEIKAIFKEGKSKITGIDII</sequence>
<dbReference type="AlphaFoldDB" id="A0A1W1H7N9"/>
<proteinExistence type="predicted"/>
<reference evidence="2 3" key="1">
    <citation type="submission" date="2017-03" db="EMBL/GenBank/DDBJ databases">
        <authorList>
            <person name="Afonso C.L."/>
            <person name="Miller P.J."/>
            <person name="Scott M.A."/>
            <person name="Spackman E."/>
            <person name="Goraichik I."/>
            <person name="Dimitrov K.M."/>
            <person name="Suarez D.L."/>
            <person name="Swayne D.E."/>
        </authorList>
    </citation>
    <scope>NUCLEOTIDE SEQUENCE [LARGE SCALE GENOMIC DNA]</scope>
    <source>
        <strain evidence="2">PRJEB14757</strain>
    </source>
</reference>
<dbReference type="GO" id="GO:0003677">
    <property type="term" value="F:DNA binding"/>
    <property type="evidence" value="ECO:0007669"/>
    <property type="project" value="InterPro"/>
</dbReference>
<dbReference type="Pfam" id="PF01381">
    <property type="entry name" value="HTH_3"/>
    <property type="match status" value="1"/>
</dbReference>
<accession>A0A1W1H7N9</accession>
<dbReference type="OrthoDB" id="129597at2"/>
<dbReference type="SMART" id="SM00530">
    <property type="entry name" value="HTH_XRE"/>
    <property type="match status" value="1"/>
</dbReference>
<dbReference type="InterPro" id="IPR001387">
    <property type="entry name" value="Cro/C1-type_HTH"/>
</dbReference>
<evidence type="ECO:0000259" key="1">
    <source>
        <dbReference type="PROSITE" id="PS50943"/>
    </source>
</evidence>
<dbReference type="EMBL" id="FWEV01000044">
    <property type="protein sequence ID" value="SLM28492.1"/>
    <property type="molecule type" value="Genomic_DNA"/>
</dbReference>
<dbReference type="CDD" id="cd00093">
    <property type="entry name" value="HTH_XRE"/>
    <property type="match status" value="1"/>
</dbReference>
<dbReference type="Gene3D" id="1.10.260.40">
    <property type="entry name" value="lambda repressor-like DNA-binding domains"/>
    <property type="match status" value="1"/>
</dbReference>
<dbReference type="SUPFAM" id="SSF47413">
    <property type="entry name" value="lambda repressor-like DNA-binding domains"/>
    <property type="match status" value="1"/>
</dbReference>
<keyword evidence="3" id="KW-1185">Reference proteome</keyword>
<dbReference type="STRING" id="1246637.MTBBW1_1380039"/>